<feature type="compositionally biased region" description="Low complexity" evidence="7">
    <location>
        <begin position="34"/>
        <end position="46"/>
    </location>
</feature>
<dbReference type="Gene3D" id="3.30.2010.10">
    <property type="entry name" value="Metalloproteases ('zincins'), catalytic domain"/>
    <property type="match status" value="1"/>
</dbReference>
<keyword evidence="1 6" id="KW-0645">Protease</keyword>
<dbReference type="PANTHER" id="PTHR22726:SF1">
    <property type="entry name" value="METALLOENDOPEPTIDASE OMA1, MITOCHONDRIAL"/>
    <property type="match status" value="1"/>
</dbReference>
<evidence type="ECO:0000256" key="5">
    <source>
        <dbReference type="ARBA" id="ARBA00023049"/>
    </source>
</evidence>
<evidence type="ECO:0000256" key="7">
    <source>
        <dbReference type="SAM" id="MobiDB-lite"/>
    </source>
</evidence>
<evidence type="ECO:0000313" key="9">
    <source>
        <dbReference type="EMBL" id="PWY87775.1"/>
    </source>
</evidence>
<organism evidence="9 10">
    <name type="scientific">Aspergillus heteromorphus CBS 117.55</name>
    <dbReference type="NCBI Taxonomy" id="1448321"/>
    <lineage>
        <taxon>Eukaryota</taxon>
        <taxon>Fungi</taxon>
        <taxon>Dikarya</taxon>
        <taxon>Ascomycota</taxon>
        <taxon>Pezizomycotina</taxon>
        <taxon>Eurotiomycetes</taxon>
        <taxon>Eurotiomycetidae</taxon>
        <taxon>Eurotiales</taxon>
        <taxon>Aspergillaceae</taxon>
        <taxon>Aspergillus</taxon>
        <taxon>Aspergillus subgen. Circumdati</taxon>
    </lineage>
</organism>
<dbReference type="VEuPathDB" id="FungiDB:BO70DRAFT_360411"/>
<protein>
    <submittedName>
        <fullName evidence="9">Putative peptidase</fullName>
    </submittedName>
</protein>
<comment type="cofactor">
    <cofactor evidence="6">
        <name>Zn(2+)</name>
        <dbReference type="ChEBI" id="CHEBI:29105"/>
    </cofactor>
    <text evidence="6">Binds 1 zinc ion per subunit.</text>
</comment>
<evidence type="ECO:0000256" key="6">
    <source>
        <dbReference type="RuleBase" id="RU003983"/>
    </source>
</evidence>
<keyword evidence="2" id="KW-0479">Metal-binding</keyword>
<feature type="domain" description="Peptidase M48" evidence="8">
    <location>
        <begin position="172"/>
        <end position="343"/>
    </location>
</feature>
<feature type="region of interest" description="Disordered" evidence="7">
    <location>
        <begin position="34"/>
        <end position="76"/>
    </location>
</feature>
<dbReference type="OrthoDB" id="7464992at2759"/>
<accession>A0A317WP53</accession>
<evidence type="ECO:0000256" key="4">
    <source>
        <dbReference type="ARBA" id="ARBA00022833"/>
    </source>
</evidence>
<name>A0A317WP53_9EURO</name>
<dbReference type="Proteomes" id="UP000247233">
    <property type="component" value="Unassembled WGS sequence"/>
</dbReference>
<keyword evidence="4 6" id="KW-0862">Zinc</keyword>
<dbReference type="GO" id="GO:0006515">
    <property type="term" value="P:protein quality control for misfolded or incompletely synthesized proteins"/>
    <property type="evidence" value="ECO:0007669"/>
    <property type="project" value="TreeGrafter"/>
</dbReference>
<sequence length="378" mass="42528">MFRLPLVRAFFRVPPPPPAPASSLLTRRIPSHSRSVSPSIRSLSWRTGTARPSSLQPPLRAFRPPSRPFSNSPHSKAWRSNNYRRFDTNNGSRQPLWMQLVHKSKPQHYVIIGLIGGGFYVYNLETVEITGRRRFNCIPAAWELKIGQQSYQEVLQQTRGKILPENHPITIRVKQILSQLIPHAPIEGADWKVHVINDPEQNAFVLPGGKVFVYTGILPICKDTDGTAAVLAHEIAHVVAHHTSERLSRNFITIGAIAALVLLFDISGQLSSAFMNLFFELPHSRAQETEADAMGLMMMAKACFNPEAAAEMWDRMNQAVKDAPPQFLSTHPAATNRRDALRELLHKADAIYEDSGCHTIRGFLPRFNEFNQQYTGTM</sequence>
<comment type="caution">
    <text evidence="9">The sequence shown here is derived from an EMBL/GenBank/DDBJ whole genome shotgun (WGS) entry which is preliminary data.</text>
</comment>
<evidence type="ECO:0000256" key="2">
    <source>
        <dbReference type="ARBA" id="ARBA00022723"/>
    </source>
</evidence>
<reference evidence="9 10" key="1">
    <citation type="submission" date="2016-12" db="EMBL/GenBank/DDBJ databases">
        <title>The genomes of Aspergillus section Nigri reveals drivers in fungal speciation.</title>
        <authorList>
            <consortium name="DOE Joint Genome Institute"/>
            <person name="Vesth T.C."/>
            <person name="Nybo J."/>
            <person name="Theobald S."/>
            <person name="Brandl J."/>
            <person name="Frisvad J.C."/>
            <person name="Nielsen K.F."/>
            <person name="Lyhne E.K."/>
            <person name="Kogle M.E."/>
            <person name="Kuo A."/>
            <person name="Riley R."/>
            <person name="Clum A."/>
            <person name="Nolan M."/>
            <person name="Lipzen A."/>
            <person name="Salamov A."/>
            <person name="Henrissat B."/>
            <person name="Wiebenga A."/>
            <person name="De Vries R.P."/>
            <person name="Grigoriev I.V."/>
            <person name="Mortensen U.H."/>
            <person name="Andersen M.R."/>
            <person name="Baker S.E."/>
        </authorList>
    </citation>
    <scope>NUCLEOTIDE SEQUENCE [LARGE SCALE GENOMIC DNA]</scope>
    <source>
        <strain evidence="9 10">CBS 117.55</strain>
    </source>
</reference>
<dbReference type="CDD" id="cd07331">
    <property type="entry name" value="M48C_Oma1_like"/>
    <property type="match status" value="1"/>
</dbReference>
<dbReference type="InterPro" id="IPR051156">
    <property type="entry name" value="Mito/Outer_Membr_Metalloprot"/>
</dbReference>
<feature type="compositionally biased region" description="Low complexity" evidence="7">
    <location>
        <begin position="57"/>
        <end position="73"/>
    </location>
</feature>
<keyword evidence="10" id="KW-1185">Reference proteome</keyword>
<dbReference type="GO" id="GO:0005743">
    <property type="term" value="C:mitochondrial inner membrane"/>
    <property type="evidence" value="ECO:0007669"/>
    <property type="project" value="TreeGrafter"/>
</dbReference>
<evidence type="ECO:0000256" key="1">
    <source>
        <dbReference type="ARBA" id="ARBA00022670"/>
    </source>
</evidence>
<keyword evidence="5 6" id="KW-0482">Metalloprotease</keyword>
<dbReference type="GO" id="GO:0046872">
    <property type="term" value="F:metal ion binding"/>
    <property type="evidence" value="ECO:0007669"/>
    <property type="project" value="UniProtKB-KW"/>
</dbReference>
<dbReference type="GO" id="GO:0034982">
    <property type="term" value="P:mitochondrial protein processing"/>
    <property type="evidence" value="ECO:0007669"/>
    <property type="project" value="TreeGrafter"/>
</dbReference>
<keyword evidence="3 6" id="KW-0378">Hydrolase</keyword>
<dbReference type="GO" id="GO:0004222">
    <property type="term" value="F:metalloendopeptidase activity"/>
    <property type="evidence" value="ECO:0007669"/>
    <property type="project" value="InterPro"/>
</dbReference>
<dbReference type="AlphaFoldDB" id="A0A317WP53"/>
<evidence type="ECO:0000256" key="3">
    <source>
        <dbReference type="ARBA" id="ARBA00022801"/>
    </source>
</evidence>
<dbReference type="Pfam" id="PF01435">
    <property type="entry name" value="Peptidase_M48"/>
    <property type="match status" value="1"/>
</dbReference>
<dbReference type="GeneID" id="37065011"/>
<evidence type="ECO:0000259" key="8">
    <source>
        <dbReference type="Pfam" id="PF01435"/>
    </source>
</evidence>
<dbReference type="InterPro" id="IPR001915">
    <property type="entry name" value="Peptidase_M48"/>
</dbReference>
<comment type="similarity">
    <text evidence="6">Belongs to the peptidase M48 family.</text>
</comment>
<evidence type="ECO:0000313" key="10">
    <source>
        <dbReference type="Proteomes" id="UP000247233"/>
    </source>
</evidence>
<gene>
    <name evidence="9" type="ORF">BO70DRAFT_360411</name>
</gene>
<dbReference type="PANTHER" id="PTHR22726">
    <property type="entry name" value="METALLOENDOPEPTIDASE OMA1"/>
    <property type="match status" value="1"/>
</dbReference>
<dbReference type="EMBL" id="MSFL01000006">
    <property type="protein sequence ID" value="PWY87775.1"/>
    <property type="molecule type" value="Genomic_DNA"/>
</dbReference>
<dbReference type="RefSeq" id="XP_025401658.1">
    <property type="nucleotide sequence ID" value="XM_025542774.1"/>
</dbReference>
<dbReference type="STRING" id="1448321.A0A317WP53"/>
<proteinExistence type="inferred from homology"/>